<evidence type="ECO:0000256" key="1">
    <source>
        <dbReference type="SAM" id="Phobius"/>
    </source>
</evidence>
<reference evidence="2 3" key="1">
    <citation type="submission" date="2022-12" db="EMBL/GenBank/DDBJ databases">
        <title>Coexistence and Characterization of a Novel Tigecycline Resistance gene tet(X) variant and blaNDM-1 in a Pseudomonas caeni Isolate of Chicken Origin.</title>
        <authorList>
            <person name="Lu X."/>
            <person name="Zhang L."/>
            <person name="Li R."/>
            <person name="Wang Z."/>
        </authorList>
    </citation>
    <scope>NUCLEOTIDE SEQUENCE [LARGE SCALE GENOMIC DNA]</scope>
    <source>
        <strain evidence="2 3">CE14</strain>
    </source>
</reference>
<feature type="transmembrane region" description="Helical" evidence="1">
    <location>
        <begin position="126"/>
        <end position="146"/>
    </location>
</feature>
<dbReference type="EMBL" id="CP114976">
    <property type="protein sequence ID" value="WBE24167.1"/>
    <property type="molecule type" value="Genomic_DNA"/>
</dbReference>
<keyword evidence="1" id="KW-0472">Membrane</keyword>
<feature type="transmembrane region" description="Helical" evidence="1">
    <location>
        <begin position="193"/>
        <end position="214"/>
    </location>
</feature>
<organism evidence="2 3">
    <name type="scientific">Denitrificimonas caeni</name>
    <dbReference type="NCBI Taxonomy" id="521720"/>
    <lineage>
        <taxon>Bacteria</taxon>
        <taxon>Pseudomonadati</taxon>
        <taxon>Pseudomonadota</taxon>
        <taxon>Gammaproteobacteria</taxon>
        <taxon>Pseudomonadales</taxon>
        <taxon>Pseudomonadaceae</taxon>
        <taxon>Denitrificimonas</taxon>
    </lineage>
</organism>
<proteinExistence type="predicted"/>
<dbReference type="PANTHER" id="PTHR37308">
    <property type="entry name" value="INTEGRAL MEMBRANE PROTEIN"/>
    <property type="match status" value="1"/>
</dbReference>
<dbReference type="RefSeq" id="WP_269817108.1">
    <property type="nucleotide sequence ID" value="NZ_CP114976.1"/>
</dbReference>
<sequence>MKNKLLLFLKGVAMGAADVVPGVSGGTVAFITGIYDELLGALSRIPEAAWLLLRGQVKAAWQLANVNFLLVLFSGVLLSVLSLARLITWLLDTQPIVLWSFFFGLILVSCYLVARDIERWHLSRWLAFALGAVFAWWITVAAPINLGHDPLSLFFAGAVAICAMILPGISGSFILVLLGLYPTVLLAVKQLDLSVLLVFIAGCLFGLLAFSRLLHAALARFRDLTLALLTGVMFGSLNKIWPWKQTLSWRVDRHGETLPLLQENISPWQYAELLQVDAQWLPALLLCIFGVVLVIVVERFASR</sequence>
<accession>A0AAE9VMP4</accession>
<feature type="transmembrane region" description="Helical" evidence="1">
    <location>
        <begin position="280"/>
        <end position="301"/>
    </location>
</feature>
<keyword evidence="1" id="KW-0812">Transmembrane</keyword>
<protein>
    <submittedName>
        <fullName evidence="2">DUF368 domain-containing protein</fullName>
    </submittedName>
</protein>
<evidence type="ECO:0000313" key="2">
    <source>
        <dbReference type="EMBL" id="WBE24167.1"/>
    </source>
</evidence>
<keyword evidence="3" id="KW-1185">Reference proteome</keyword>
<feature type="transmembrane region" description="Helical" evidence="1">
    <location>
        <begin position="153"/>
        <end position="181"/>
    </location>
</feature>
<dbReference type="KEGG" id="dce:O6P33_07140"/>
<evidence type="ECO:0000313" key="3">
    <source>
        <dbReference type="Proteomes" id="UP001212189"/>
    </source>
</evidence>
<gene>
    <name evidence="2" type="ORF">O6P33_07140</name>
</gene>
<feature type="transmembrane region" description="Helical" evidence="1">
    <location>
        <begin position="96"/>
        <end position="114"/>
    </location>
</feature>
<dbReference type="PANTHER" id="PTHR37308:SF1">
    <property type="entry name" value="POLYPRENYL-PHOSPHATE TRANSPORTER"/>
    <property type="match status" value="1"/>
</dbReference>
<dbReference type="Proteomes" id="UP001212189">
    <property type="component" value="Chromosome"/>
</dbReference>
<keyword evidence="1" id="KW-1133">Transmembrane helix</keyword>
<dbReference type="AlphaFoldDB" id="A0AAE9VMP4"/>
<feature type="transmembrane region" description="Helical" evidence="1">
    <location>
        <begin position="59"/>
        <end position="84"/>
    </location>
</feature>
<dbReference type="InterPro" id="IPR007163">
    <property type="entry name" value="VCA0040-like"/>
</dbReference>
<name>A0AAE9VMP4_9GAMM</name>
<dbReference type="Pfam" id="PF04018">
    <property type="entry name" value="VCA0040-like"/>
    <property type="match status" value="1"/>
</dbReference>